<proteinExistence type="predicted"/>
<dbReference type="Pfam" id="PF18495">
    <property type="entry name" value="VbhA"/>
    <property type="match status" value="1"/>
</dbReference>
<dbReference type="InterPro" id="IPR041535">
    <property type="entry name" value="VbhA"/>
</dbReference>
<organism evidence="2 3">
    <name type="scientific">Megamonas funiformis YIT 11815</name>
    <dbReference type="NCBI Taxonomy" id="742816"/>
    <lineage>
        <taxon>Bacteria</taxon>
        <taxon>Bacillati</taxon>
        <taxon>Bacillota</taxon>
        <taxon>Negativicutes</taxon>
        <taxon>Selenomonadales</taxon>
        <taxon>Selenomonadaceae</taxon>
        <taxon>Megamonas</taxon>
    </lineage>
</organism>
<accession>A0ABP2NGF4</accession>
<dbReference type="Proteomes" id="UP000005963">
    <property type="component" value="Unassembled WGS sequence"/>
</dbReference>
<sequence length="53" mass="6110">MTNNNLKKNVISAIKSCELEGFVYTKEEKQVFNRIASGEITVDEARKIFKRMS</sequence>
<keyword evidence="3" id="KW-1185">Reference proteome</keyword>
<feature type="domain" description="Antitoxin VbhA" evidence="1">
    <location>
        <begin position="7"/>
        <end position="50"/>
    </location>
</feature>
<reference evidence="2 3" key="1">
    <citation type="submission" date="2012-01" db="EMBL/GenBank/DDBJ databases">
        <title>The Genome Sequence of Megamonas funiformis YIT 11815.</title>
        <authorList>
            <consortium name="The Broad Institute Genome Sequencing Platform"/>
            <person name="Earl A."/>
            <person name="Ward D."/>
            <person name="Feldgarden M."/>
            <person name="Gevers D."/>
            <person name="Morotomi M."/>
            <person name="Young S.K."/>
            <person name="Zeng Q."/>
            <person name="Gargeya S."/>
            <person name="Fitzgerald M."/>
            <person name="Haas B."/>
            <person name="Abouelleil A."/>
            <person name="Alvarado L."/>
            <person name="Arachchi H.M."/>
            <person name="Berlin A."/>
            <person name="Chapman S.B."/>
            <person name="Gearin G."/>
            <person name="Goldberg J."/>
            <person name="Griggs A."/>
            <person name="Gujja S."/>
            <person name="Hansen M."/>
            <person name="Heiman D."/>
            <person name="Howarth C."/>
            <person name="Larimer J."/>
            <person name="Lui A."/>
            <person name="MacDonald P.J.P."/>
            <person name="McCowen C."/>
            <person name="Montmayeur A."/>
            <person name="Murphy C."/>
            <person name="Neiman D."/>
            <person name="Pearson M."/>
            <person name="Priest M."/>
            <person name="Roberts A."/>
            <person name="Saif S."/>
            <person name="Shea T."/>
            <person name="Sisk P."/>
            <person name="Stolte C."/>
            <person name="Sykes S."/>
            <person name="Wortman J."/>
            <person name="Nusbaum C."/>
            <person name="Birren B."/>
        </authorList>
    </citation>
    <scope>NUCLEOTIDE SEQUENCE [LARGE SCALE GENOMIC DNA]</scope>
    <source>
        <strain evidence="2 3">YIT 11815</strain>
    </source>
</reference>
<dbReference type="Gene3D" id="1.10.8.1050">
    <property type="entry name" value="Antitoxin VbhA-like"/>
    <property type="match status" value="1"/>
</dbReference>
<dbReference type="RefSeq" id="WP_008540194.1">
    <property type="nucleotide sequence ID" value="NZ_JH601095.1"/>
</dbReference>
<dbReference type="EMBL" id="ADMB01000108">
    <property type="protein sequence ID" value="EHR31899.1"/>
    <property type="molecule type" value="Genomic_DNA"/>
</dbReference>
<evidence type="ECO:0000313" key="3">
    <source>
        <dbReference type="Proteomes" id="UP000005963"/>
    </source>
</evidence>
<dbReference type="GeneID" id="62779919"/>
<evidence type="ECO:0000313" key="2">
    <source>
        <dbReference type="EMBL" id="EHR31899.1"/>
    </source>
</evidence>
<dbReference type="InterPro" id="IPR043038">
    <property type="entry name" value="VbhA_sf"/>
</dbReference>
<evidence type="ECO:0000259" key="1">
    <source>
        <dbReference type="Pfam" id="PF18495"/>
    </source>
</evidence>
<gene>
    <name evidence="2" type="ORF">HMPREF9454_02462</name>
</gene>
<comment type="caution">
    <text evidence="2">The sequence shown here is derived from an EMBL/GenBank/DDBJ whole genome shotgun (WGS) entry which is preliminary data.</text>
</comment>
<dbReference type="InterPro" id="IPR033788">
    <property type="entry name" value="VbhA-like"/>
</dbReference>
<protein>
    <recommendedName>
        <fullName evidence="1">Antitoxin VbhA domain-containing protein</fullName>
    </recommendedName>
</protein>
<dbReference type="CDD" id="cd11586">
    <property type="entry name" value="VbhA_like"/>
    <property type="match status" value="1"/>
</dbReference>
<name>A0ABP2NGF4_9FIRM</name>